<comment type="caution">
    <text evidence="2">The sequence shown here is derived from an EMBL/GenBank/DDBJ whole genome shotgun (WGS) entry which is preliminary data.</text>
</comment>
<name>A0ABN9XL51_9DINO</name>
<dbReference type="Proteomes" id="UP001189429">
    <property type="component" value="Unassembled WGS sequence"/>
</dbReference>
<keyword evidence="3" id="KW-1185">Reference proteome</keyword>
<evidence type="ECO:0000256" key="1">
    <source>
        <dbReference type="SAM" id="MobiDB-lite"/>
    </source>
</evidence>
<sequence>MKGKQSSLGDQTGAAQAHANPDFGRVGGRKLPHAWRSLEAWRRPARGRQHKASALAVWCGLVLRLAYTGHLRHAVFVTIGTSAHSRPLHCWQLDGATSRRLPRGPTATVLR</sequence>
<reference evidence="2" key="1">
    <citation type="submission" date="2023-10" db="EMBL/GenBank/DDBJ databases">
        <authorList>
            <person name="Chen Y."/>
            <person name="Shah S."/>
            <person name="Dougan E. K."/>
            <person name="Thang M."/>
            <person name="Chan C."/>
        </authorList>
    </citation>
    <scope>NUCLEOTIDE SEQUENCE [LARGE SCALE GENOMIC DNA]</scope>
</reference>
<evidence type="ECO:0000313" key="2">
    <source>
        <dbReference type="EMBL" id="CAK0900580.1"/>
    </source>
</evidence>
<evidence type="ECO:0008006" key="4">
    <source>
        <dbReference type="Google" id="ProtNLM"/>
    </source>
</evidence>
<accession>A0ABN9XL51</accession>
<feature type="compositionally biased region" description="Polar residues" evidence="1">
    <location>
        <begin position="1"/>
        <end position="14"/>
    </location>
</feature>
<organism evidence="2 3">
    <name type="scientific">Prorocentrum cordatum</name>
    <dbReference type="NCBI Taxonomy" id="2364126"/>
    <lineage>
        <taxon>Eukaryota</taxon>
        <taxon>Sar</taxon>
        <taxon>Alveolata</taxon>
        <taxon>Dinophyceae</taxon>
        <taxon>Prorocentrales</taxon>
        <taxon>Prorocentraceae</taxon>
        <taxon>Prorocentrum</taxon>
    </lineage>
</organism>
<dbReference type="EMBL" id="CAUYUJ010020804">
    <property type="protein sequence ID" value="CAK0900580.1"/>
    <property type="molecule type" value="Genomic_DNA"/>
</dbReference>
<feature type="region of interest" description="Disordered" evidence="1">
    <location>
        <begin position="1"/>
        <end position="27"/>
    </location>
</feature>
<protein>
    <recommendedName>
        <fullName evidence="4">Microcin J25-processing protein McjB C-terminal domain-containing protein</fullName>
    </recommendedName>
</protein>
<evidence type="ECO:0000313" key="3">
    <source>
        <dbReference type="Proteomes" id="UP001189429"/>
    </source>
</evidence>
<gene>
    <name evidence="2" type="ORF">PCOR1329_LOCUS77820</name>
</gene>
<proteinExistence type="predicted"/>